<keyword evidence="3" id="KW-1185">Reference proteome</keyword>
<reference evidence="2 3" key="1">
    <citation type="submission" date="2024-01" db="EMBL/GenBank/DDBJ databases">
        <title>A draft genome for the cacao thread blight pathogen Marasmiellus scandens.</title>
        <authorList>
            <person name="Baruah I.K."/>
            <person name="Leung J."/>
            <person name="Bukari Y."/>
            <person name="Amoako-Attah I."/>
            <person name="Meinhardt L.W."/>
            <person name="Bailey B.A."/>
            <person name="Cohen S.P."/>
        </authorList>
    </citation>
    <scope>NUCLEOTIDE SEQUENCE [LARGE SCALE GENOMIC DNA]</scope>
    <source>
        <strain evidence="2 3">GH-19</strain>
    </source>
</reference>
<dbReference type="PANTHER" id="PTHR47417:SF1">
    <property type="entry name" value="SMR DOMAIN-CONTAINING PROTEIN YPL199C"/>
    <property type="match status" value="1"/>
</dbReference>
<dbReference type="InterPro" id="IPR002625">
    <property type="entry name" value="Smr_dom"/>
</dbReference>
<evidence type="ECO:0000313" key="2">
    <source>
        <dbReference type="EMBL" id="KAK7472640.1"/>
    </source>
</evidence>
<evidence type="ECO:0000313" key="3">
    <source>
        <dbReference type="Proteomes" id="UP001498398"/>
    </source>
</evidence>
<name>A0ABR1K8B2_9AGAR</name>
<evidence type="ECO:0000259" key="1">
    <source>
        <dbReference type="PROSITE" id="PS50828"/>
    </source>
</evidence>
<protein>
    <recommendedName>
        <fullName evidence="1">Smr domain-containing protein</fullName>
    </recommendedName>
</protein>
<dbReference type="EMBL" id="JBANRG010000001">
    <property type="protein sequence ID" value="KAK7472640.1"/>
    <property type="molecule type" value="Genomic_DNA"/>
</dbReference>
<dbReference type="InterPro" id="IPR036063">
    <property type="entry name" value="Smr_dom_sf"/>
</dbReference>
<dbReference type="PROSITE" id="PS50828">
    <property type="entry name" value="SMR"/>
    <property type="match status" value="1"/>
</dbReference>
<feature type="domain" description="Smr" evidence="1">
    <location>
        <begin position="1"/>
        <end position="65"/>
    </location>
</feature>
<organism evidence="2 3">
    <name type="scientific">Marasmiellus scandens</name>
    <dbReference type="NCBI Taxonomy" id="2682957"/>
    <lineage>
        <taxon>Eukaryota</taxon>
        <taxon>Fungi</taxon>
        <taxon>Dikarya</taxon>
        <taxon>Basidiomycota</taxon>
        <taxon>Agaricomycotina</taxon>
        <taxon>Agaricomycetes</taxon>
        <taxon>Agaricomycetidae</taxon>
        <taxon>Agaricales</taxon>
        <taxon>Marasmiineae</taxon>
        <taxon>Omphalotaceae</taxon>
        <taxon>Marasmiellus</taxon>
    </lineage>
</organism>
<dbReference type="SUPFAM" id="SSF160443">
    <property type="entry name" value="SMR domain-like"/>
    <property type="match status" value="1"/>
</dbReference>
<dbReference type="Gene3D" id="3.30.1370.110">
    <property type="match status" value="1"/>
</dbReference>
<dbReference type="PANTHER" id="PTHR47417">
    <property type="entry name" value="SMR DOMAIN-CONTAINING PROTEIN YPL199C"/>
    <property type="match status" value="1"/>
</dbReference>
<accession>A0ABR1K8B2</accession>
<sequence length="91" mass="10166">MYTDRAIEQAKQRGDSEIQLIVGKGLHSAGGKAKIKPAIEELMEKHRLTADLDPDNAGVLIVQLNTNRNRGVSPDEIARRIDRDDERCIVM</sequence>
<proteinExistence type="predicted"/>
<dbReference type="Proteomes" id="UP001498398">
    <property type="component" value="Unassembled WGS sequence"/>
</dbReference>
<dbReference type="InterPro" id="IPR053020">
    <property type="entry name" value="Smr_domain_protein"/>
</dbReference>
<comment type="caution">
    <text evidence="2">The sequence shown here is derived from an EMBL/GenBank/DDBJ whole genome shotgun (WGS) entry which is preliminary data.</text>
</comment>
<gene>
    <name evidence="2" type="ORF">VKT23_000753</name>
</gene>